<comment type="caution">
    <text evidence="2">The sequence shown here is derived from an EMBL/GenBank/DDBJ whole genome shotgun (WGS) entry which is preliminary data.</text>
</comment>
<feature type="region of interest" description="Disordered" evidence="1">
    <location>
        <begin position="1"/>
        <end position="88"/>
    </location>
</feature>
<protein>
    <submittedName>
        <fullName evidence="2">Uncharacterized protein</fullName>
    </submittedName>
</protein>
<organism evidence="2 3">
    <name type="scientific">Eschrichtius robustus</name>
    <name type="common">California gray whale</name>
    <name type="synonym">Eschrichtius gibbosus</name>
    <dbReference type="NCBI Taxonomy" id="9764"/>
    <lineage>
        <taxon>Eukaryota</taxon>
        <taxon>Metazoa</taxon>
        <taxon>Chordata</taxon>
        <taxon>Craniata</taxon>
        <taxon>Vertebrata</taxon>
        <taxon>Euteleostomi</taxon>
        <taxon>Mammalia</taxon>
        <taxon>Eutheria</taxon>
        <taxon>Laurasiatheria</taxon>
        <taxon>Artiodactyla</taxon>
        <taxon>Whippomorpha</taxon>
        <taxon>Cetacea</taxon>
        <taxon>Mysticeti</taxon>
        <taxon>Eschrichtiidae</taxon>
        <taxon>Eschrichtius</taxon>
    </lineage>
</organism>
<dbReference type="AlphaFoldDB" id="A0AB34HM23"/>
<evidence type="ECO:0000256" key="1">
    <source>
        <dbReference type="SAM" id="MobiDB-lite"/>
    </source>
</evidence>
<dbReference type="Proteomes" id="UP001159641">
    <property type="component" value="Unassembled WGS sequence"/>
</dbReference>
<reference evidence="2 3" key="1">
    <citation type="submission" date="2022-11" db="EMBL/GenBank/DDBJ databases">
        <title>Whole genome sequence of Eschrichtius robustus ER-17-0199.</title>
        <authorList>
            <person name="Bruniche-Olsen A."/>
            <person name="Black A.N."/>
            <person name="Fields C.J."/>
            <person name="Walden K."/>
            <person name="Dewoody J.A."/>
        </authorList>
    </citation>
    <scope>NUCLEOTIDE SEQUENCE [LARGE SCALE GENOMIC DNA]</scope>
    <source>
        <strain evidence="2">ER-17-0199</strain>
        <tissue evidence="2">Blubber</tissue>
    </source>
</reference>
<gene>
    <name evidence="2" type="ORF">J1605_019861</name>
</gene>
<proteinExistence type="predicted"/>
<name>A0AB34HM23_ESCRO</name>
<accession>A0AB34HM23</accession>
<keyword evidence="3" id="KW-1185">Reference proteome</keyword>
<dbReference type="EMBL" id="JAIQCJ010001090">
    <property type="protein sequence ID" value="KAJ8792642.1"/>
    <property type="molecule type" value="Genomic_DNA"/>
</dbReference>
<evidence type="ECO:0000313" key="3">
    <source>
        <dbReference type="Proteomes" id="UP001159641"/>
    </source>
</evidence>
<sequence>MSGGPPKALPSTGPHSLRDMPHPLAGSSSEEAVGGDSTPSPDLLTARSFGDKSLGKKHLLLTAPAGSQPLGERPEGTGLPGCDWSRGQ</sequence>
<evidence type="ECO:0000313" key="2">
    <source>
        <dbReference type="EMBL" id="KAJ8792642.1"/>
    </source>
</evidence>